<feature type="compositionally biased region" description="Polar residues" evidence="1">
    <location>
        <begin position="15"/>
        <end position="24"/>
    </location>
</feature>
<sequence>MRARMNVARGYGTTRALNSPHSSPTKPPRAPEHFSSDADTLKEVFATLPPGATPPVSPTKRNVAGRHRDEEENLSDEEEMGKLMELDEPLKASRPMKPLRKGVLRTPAAGTLAQHTTAIPIKIEMAE</sequence>
<name>A0A5C3R0D1_9AGAR</name>
<gene>
    <name evidence="2" type="ORF">BDV98DRAFT_580081</name>
</gene>
<proteinExistence type="predicted"/>
<evidence type="ECO:0000256" key="1">
    <source>
        <dbReference type="SAM" id="MobiDB-lite"/>
    </source>
</evidence>
<keyword evidence="3" id="KW-1185">Reference proteome</keyword>
<feature type="compositionally biased region" description="Basic and acidic residues" evidence="1">
    <location>
        <begin position="29"/>
        <end position="42"/>
    </location>
</feature>
<organism evidence="2 3">
    <name type="scientific">Pterulicium gracile</name>
    <dbReference type="NCBI Taxonomy" id="1884261"/>
    <lineage>
        <taxon>Eukaryota</taxon>
        <taxon>Fungi</taxon>
        <taxon>Dikarya</taxon>
        <taxon>Basidiomycota</taxon>
        <taxon>Agaricomycotina</taxon>
        <taxon>Agaricomycetes</taxon>
        <taxon>Agaricomycetidae</taxon>
        <taxon>Agaricales</taxon>
        <taxon>Pleurotineae</taxon>
        <taxon>Pterulaceae</taxon>
        <taxon>Pterulicium</taxon>
    </lineage>
</organism>
<dbReference type="Proteomes" id="UP000305067">
    <property type="component" value="Unassembled WGS sequence"/>
</dbReference>
<dbReference type="EMBL" id="ML178816">
    <property type="protein sequence ID" value="TFL06029.1"/>
    <property type="molecule type" value="Genomic_DNA"/>
</dbReference>
<dbReference type="AlphaFoldDB" id="A0A5C3R0D1"/>
<feature type="compositionally biased region" description="Basic and acidic residues" evidence="1">
    <location>
        <begin position="80"/>
        <end position="91"/>
    </location>
</feature>
<protein>
    <submittedName>
        <fullName evidence="2">Uncharacterized protein</fullName>
    </submittedName>
</protein>
<accession>A0A5C3R0D1</accession>
<reference evidence="2 3" key="1">
    <citation type="journal article" date="2019" name="Nat. Ecol. Evol.">
        <title>Megaphylogeny resolves global patterns of mushroom evolution.</title>
        <authorList>
            <person name="Varga T."/>
            <person name="Krizsan K."/>
            <person name="Foldi C."/>
            <person name="Dima B."/>
            <person name="Sanchez-Garcia M."/>
            <person name="Sanchez-Ramirez S."/>
            <person name="Szollosi G.J."/>
            <person name="Szarkandi J.G."/>
            <person name="Papp V."/>
            <person name="Albert L."/>
            <person name="Andreopoulos W."/>
            <person name="Angelini C."/>
            <person name="Antonin V."/>
            <person name="Barry K.W."/>
            <person name="Bougher N.L."/>
            <person name="Buchanan P."/>
            <person name="Buyck B."/>
            <person name="Bense V."/>
            <person name="Catcheside P."/>
            <person name="Chovatia M."/>
            <person name="Cooper J."/>
            <person name="Damon W."/>
            <person name="Desjardin D."/>
            <person name="Finy P."/>
            <person name="Geml J."/>
            <person name="Haridas S."/>
            <person name="Hughes K."/>
            <person name="Justo A."/>
            <person name="Karasinski D."/>
            <person name="Kautmanova I."/>
            <person name="Kiss B."/>
            <person name="Kocsube S."/>
            <person name="Kotiranta H."/>
            <person name="LaButti K.M."/>
            <person name="Lechner B.E."/>
            <person name="Liimatainen K."/>
            <person name="Lipzen A."/>
            <person name="Lukacs Z."/>
            <person name="Mihaltcheva S."/>
            <person name="Morgado L.N."/>
            <person name="Niskanen T."/>
            <person name="Noordeloos M.E."/>
            <person name="Ohm R.A."/>
            <person name="Ortiz-Santana B."/>
            <person name="Ovrebo C."/>
            <person name="Racz N."/>
            <person name="Riley R."/>
            <person name="Savchenko A."/>
            <person name="Shiryaev A."/>
            <person name="Soop K."/>
            <person name="Spirin V."/>
            <person name="Szebenyi C."/>
            <person name="Tomsovsky M."/>
            <person name="Tulloss R.E."/>
            <person name="Uehling J."/>
            <person name="Grigoriev I.V."/>
            <person name="Vagvolgyi C."/>
            <person name="Papp T."/>
            <person name="Martin F.M."/>
            <person name="Miettinen O."/>
            <person name="Hibbett D.S."/>
            <person name="Nagy L.G."/>
        </authorList>
    </citation>
    <scope>NUCLEOTIDE SEQUENCE [LARGE SCALE GENOMIC DNA]</scope>
    <source>
        <strain evidence="2 3">CBS 309.79</strain>
    </source>
</reference>
<feature type="region of interest" description="Disordered" evidence="1">
    <location>
        <begin position="1"/>
        <end position="108"/>
    </location>
</feature>
<evidence type="ECO:0000313" key="2">
    <source>
        <dbReference type="EMBL" id="TFL06029.1"/>
    </source>
</evidence>
<evidence type="ECO:0000313" key="3">
    <source>
        <dbReference type="Proteomes" id="UP000305067"/>
    </source>
</evidence>